<dbReference type="RefSeq" id="WP_345727324.1">
    <property type="nucleotide sequence ID" value="NZ_BAAAYN010000009.1"/>
</dbReference>
<evidence type="ECO:0000313" key="1">
    <source>
        <dbReference type="EMBL" id="GAA3384759.1"/>
    </source>
</evidence>
<comment type="caution">
    <text evidence="1">The sequence shown here is derived from an EMBL/GenBank/DDBJ whole genome shotgun (WGS) entry which is preliminary data.</text>
</comment>
<evidence type="ECO:0000313" key="2">
    <source>
        <dbReference type="Proteomes" id="UP001501676"/>
    </source>
</evidence>
<dbReference type="Proteomes" id="UP001501676">
    <property type="component" value="Unassembled WGS sequence"/>
</dbReference>
<proteinExistence type="predicted"/>
<accession>A0ABP6SUF7</accession>
<protein>
    <submittedName>
        <fullName evidence="1">Uncharacterized protein</fullName>
    </submittedName>
</protein>
<gene>
    <name evidence="1" type="ORF">GCM10020369_15680</name>
</gene>
<keyword evidence="2" id="KW-1185">Reference proteome</keyword>
<reference evidence="2" key="1">
    <citation type="journal article" date="2019" name="Int. J. Syst. Evol. Microbiol.">
        <title>The Global Catalogue of Microorganisms (GCM) 10K type strain sequencing project: providing services to taxonomists for standard genome sequencing and annotation.</title>
        <authorList>
            <consortium name="The Broad Institute Genomics Platform"/>
            <consortium name="The Broad Institute Genome Sequencing Center for Infectious Disease"/>
            <person name="Wu L."/>
            <person name="Ma J."/>
        </authorList>
    </citation>
    <scope>NUCLEOTIDE SEQUENCE [LARGE SCALE GENOMIC DNA]</scope>
    <source>
        <strain evidence="2">JCM 9458</strain>
    </source>
</reference>
<name>A0ABP6SUF7_9ACTN</name>
<dbReference type="EMBL" id="BAAAYN010000009">
    <property type="protein sequence ID" value="GAA3384759.1"/>
    <property type="molecule type" value="Genomic_DNA"/>
</dbReference>
<sequence>MAAAGETGSSPPTFHCCLAHFTDRLGDRHSLVVAPGRSPAPASYTAWRERHARLEREAAARAGGGYMLTGLSSAPPPPKPEEVRRDAVARLEAERDLAARHIEVSQSVRIDADEQAARAWIAAADDLLDAVDAADAALARSEARARRTPLLADRLRERARRRYRQAVATAAETYREAVGELPDRVRIAVAVAVAAAYQRQLEIERERARKDAKRRQATATADARRVWRLLVRDRTAYVKRSDVTPTTRLPKAEQGWGEPLTPSDLAHRLAQLLYQRLMVAPQIFDLVWDDAAVRATRRQLNAGGAAFDGWWAEHYRRAERQVSDFENRHRRGGYSAGGFV</sequence>
<organism evidence="1 2">
    <name type="scientific">Cryptosporangium minutisporangium</name>
    <dbReference type="NCBI Taxonomy" id="113569"/>
    <lineage>
        <taxon>Bacteria</taxon>
        <taxon>Bacillati</taxon>
        <taxon>Actinomycetota</taxon>
        <taxon>Actinomycetes</taxon>
        <taxon>Cryptosporangiales</taxon>
        <taxon>Cryptosporangiaceae</taxon>
        <taxon>Cryptosporangium</taxon>
    </lineage>
</organism>